<dbReference type="GO" id="GO:0019843">
    <property type="term" value="F:rRNA binding"/>
    <property type="evidence" value="ECO:0007669"/>
    <property type="project" value="UniProtKB-UniRule"/>
</dbReference>
<sequence>MQVILLQRIANLGKLGDTVNVKAGYGRNFLVPQGKALPATASNIEKFEARRAELEKVEADELAAANARAEALQDVNVIIRAKSGDEGKLFGSIGTRDIADALTKSGLPVDRSEVKLPEGALRQIGEYNVDIQLHHDVMTNIQVTILAEDSAA</sequence>
<keyword evidence="4 7" id="KW-0689">Ribosomal protein</keyword>
<dbReference type="Pfam" id="PF01281">
    <property type="entry name" value="Ribosomal_L9_N"/>
    <property type="match status" value="1"/>
</dbReference>
<keyword evidence="5 7" id="KW-0687">Ribonucleoprotein</keyword>
<comment type="similarity">
    <text evidence="1 7">Belongs to the bacterial ribosomal protein bL9 family.</text>
</comment>
<dbReference type="InterPro" id="IPR009027">
    <property type="entry name" value="Ribosomal_bL9/RNase_H1_N"/>
</dbReference>
<dbReference type="AlphaFoldDB" id="A0A173MWT7"/>
<dbReference type="InterPro" id="IPR020069">
    <property type="entry name" value="Ribosomal_bL9_C"/>
</dbReference>
<dbReference type="PANTHER" id="PTHR21368">
    <property type="entry name" value="50S RIBOSOMAL PROTEIN L9"/>
    <property type="match status" value="1"/>
</dbReference>
<evidence type="ECO:0000256" key="5">
    <source>
        <dbReference type="ARBA" id="ARBA00023274"/>
    </source>
</evidence>
<dbReference type="InterPro" id="IPR036935">
    <property type="entry name" value="Ribosomal_bL9_N_sf"/>
</dbReference>
<evidence type="ECO:0000313" key="9">
    <source>
        <dbReference type="EMBL" id="ATQ83629.1"/>
    </source>
</evidence>
<name>A0A173MWT7_FAUOS</name>
<dbReference type="GO" id="GO:0005840">
    <property type="term" value="C:ribosome"/>
    <property type="evidence" value="ECO:0007669"/>
    <property type="project" value="UniProtKB-KW"/>
</dbReference>
<accession>A0A173MWT7</accession>
<dbReference type="GO" id="GO:0006412">
    <property type="term" value="P:translation"/>
    <property type="evidence" value="ECO:0007669"/>
    <property type="project" value="UniProtKB-UniRule"/>
</dbReference>
<dbReference type="SUPFAM" id="SSF55653">
    <property type="entry name" value="Ribosomal protein L9 C-domain"/>
    <property type="match status" value="1"/>
</dbReference>
<evidence type="ECO:0000256" key="2">
    <source>
        <dbReference type="ARBA" id="ARBA00022730"/>
    </source>
</evidence>
<dbReference type="InterPro" id="IPR020070">
    <property type="entry name" value="Ribosomal_bL9_N"/>
</dbReference>
<evidence type="ECO:0000256" key="6">
    <source>
        <dbReference type="ARBA" id="ARBA00035292"/>
    </source>
</evidence>
<dbReference type="GO" id="GO:0003735">
    <property type="term" value="F:structural constituent of ribosome"/>
    <property type="evidence" value="ECO:0007669"/>
    <property type="project" value="InterPro"/>
</dbReference>
<evidence type="ECO:0000259" key="8">
    <source>
        <dbReference type="PROSITE" id="PS00651"/>
    </source>
</evidence>
<gene>
    <name evidence="7 10" type="primary">rplI</name>
    <name evidence="10" type="ORF">E6P75_07940</name>
    <name evidence="9" type="ORF">YHS_07215</name>
</gene>
<keyword evidence="3 7" id="KW-0694">RNA-binding</keyword>
<dbReference type="InterPro" id="IPR020594">
    <property type="entry name" value="Ribosomal_bL9_bac/chp"/>
</dbReference>
<dbReference type="InterPro" id="IPR000244">
    <property type="entry name" value="Ribosomal_bL9"/>
</dbReference>
<evidence type="ECO:0000256" key="3">
    <source>
        <dbReference type="ARBA" id="ARBA00022884"/>
    </source>
</evidence>
<dbReference type="EMBL" id="SSCJ01000006">
    <property type="protein sequence ID" value="MDI4510136.1"/>
    <property type="molecule type" value="Genomic_DNA"/>
</dbReference>
<dbReference type="Pfam" id="PF03948">
    <property type="entry name" value="Ribosomal_L9_C"/>
    <property type="match status" value="1"/>
</dbReference>
<evidence type="ECO:0000256" key="1">
    <source>
        <dbReference type="ARBA" id="ARBA00010605"/>
    </source>
</evidence>
<proteinExistence type="inferred from homology"/>
<reference evidence="10" key="2">
    <citation type="submission" date="2019-04" db="EMBL/GenBank/DDBJ databases">
        <title>Moraxella osloensis CCUG 73412, isolated from corneal scrapings as causative agent of keratitis.</title>
        <authorList>
            <person name="Connolly G."/>
            <person name="Jaen-Luchoro D."/>
            <person name="Pinyeiro-Iglesias B."/>
            <person name="Curry A."/>
            <person name="Knowles S."/>
            <person name="Moore E.R.B."/>
        </authorList>
    </citation>
    <scope>NUCLEOTIDE SEQUENCE</scope>
    <source>
        <strain evidence="10">CCUG 73412</strain>
    </source>
</reference>
<dbReference type="FunFam" id="3.40.5.10:FF:000001">
    <property type="entry name" value="50S ribosomal protein L9"/>
    <property type="match status" value="1"/>
</dbReference>
<protein>
    <recommendedName>
        <fullName evidence="6 7">Large ribosomal subunit protein bL9</fullName>
    </recommendedName>
</protein>
<reference evidence="9" key="1">
    <citation type="submission" date="2017-11" db="EMBL/GenBank/DDBJ databases">
        <title>Complete Genome Sequence from Moraxella oslensis YHS isolated from human skin.</title>
        <authorList>
            <person name="Lee K."/>
            <person name="Lim J.Y."/>
            <person name="Hwang I."/>
        </authorList>
    </citation>
    <scope>NUCLEOTIDE SEQUENCE</scope>
    <source>
        <strain evidence="9">YHS</strain>
    </source>
</reference>
<dbReference type="InterPro" id="IPR036791">
    <property type="entry name" value="Ribosomal_bL9_C_sf"/>
</dbReference>
<dbReference type="EMBL" id="CP024176">
    <property type="protein sequence ID" value="ATQ83629.1"/>
    <property type="molecule type" value="Genomic_DNA"/>
</dbReference>
<dbReference type="Gene3D" id="3.40.5.10">
    <property type="entry name" value="Ribosomal protein L9, N-terminal domain"/>
    <property type="match status" value="1"/>
</dbReference>
<keyword evidence="2 7" id="KW-0699">rRNA-binding</keyword>
<dbReference type="OrthoDB" id="9788336at2"/>
<organism evidence="9">
    <name type="scientific">Faucicola osloensis</name>
    <name type="common">Moraxella osloensis</name>
    <dbReference type="NCBI Taxonomy" id="34062"/>
    <lineage>
        <taxon>Bacteria</taxon>
        <taxon>Pseudomonadati</taxon>
        <taxon>Pseudomonadota</taxon>
        <taxon>Gammaproteobacteria</taxon>
        <taxon>Moraxellales</taxon>
        <taxon>Moraxellaceae</taxon>
        <taxon>Faucicola</taxon>
    </lineage>
</organism>
<dbReference type="GO" id="GO:1990904">
    <property type="term" value="C:ribonucleoprotein complex"/>
    <property type="evidence" value="ECO:0007669"/>
    <property type="project" value="UniProtKB-KW"/>
</dbReference>
<evidence type="ECO:0000313" key="10">
    <source>
        <dbReference type="EMBL" id="MDI4510136.1"/>
    </source>
</evidence>
<dbReference type="HAMAP" id="MF_00503">
    <property type="entry name" value="Ribosomal_bL9"/>
    <property type="match status" value="1"/>
</dbReference>
<evidence type="ECO:0000256" key="4">
    <source>
        <dbReference type="ARBA" id="ARBA00022980"/>
    </source>
</evidence>
<dbReference type="PROSITE" id="PS00651">
    <property type="entry name" value="RIBOSOMAL_L9"/>
    <property type="match status" value="1"/>
</dbReference>
<feature type="domain" description="Ribosomal protein L9" evidence="8">
    <location>
        <begin position="13"/>
        <end position="40"/>
    </location>
</feature>
<dbReference type="Gene3D" id="3.10.430.100">
    <property type="entry name" value="Ribosomal protein L9, C-terminal domain"/>
    <property type="match status" value="1"/>
</dbReference>
<comment type="function">
    <text evidence="7">Binds to the 23S rRNA.</text>
</comment>
<dbReference type="SUPFAM" id="SSF55658">
    <property type="entry name" value="L9 N-domain-like"/>
    <property type="match status" value="1"/>
</dbReference>
<dbReference type="NCBIfam" id="TIGR00158">
    <property type="entry name" value="L9"/>
    <property type="match status" value="1"/>
</dbReference>
<evidence type="ECO:0000256" key="7">
    <source>
        <dbReference type="HAMAP-Rule" id="MF_00503"/>
    </source>
</evidence>